<dbReference type="AlphaFoldDB" id="A0L5B5"/>
<dbReference type="EMBL" id="CP000471">
    <property type="protein sequence ID" value="ABK43158.1"/>
    <property type="molecule type" value="Genomic_DNA"/>
</dbReference>
<dbReference type="Proteomes" id="UP000002586">
    <property type="component" value="Chromosome"/>
</dbReference>
<keyword evidence="3" id="KW-1185">Reference proteome</keyword>
<evidence type="ECO:0000313" key="2">
    <source>
        <dbReference type="EMBL" id="ABK43158.1"/>
    </source>
</evidence>
<dbReference type="Pfam" id="PF00814">
    <property type="entry name" value="TsaD"/>
    <property type="match status" value="1"/>
</dbReference>
<dbReference type="InterPro" id="IPR043129">
    <property type="entry name" value="ATPase_NBD"/>
</dbReference>
<dbReference type="KEGG" id="mgm:Mmc1_0637"/>
<organism evidence="2 3">
    <name type="scientific">Magnetococcus marinus (strain ATCC BAA-1437 / JCM 17883 / MC-1)</name>
    <dbReference type="NCBI Taxonomy" id="156889"/>
    <lineage>
        <taxon>Bacteria</taxon>
        <taxon>Pseudomonadati</taxon>
        <taxon>Pseudomonadota</taxon>
        <taxon>Magnetococcia</taxon>
        <taxon>Magnetococcales</taxon>
        <taxon>Magnetococcaceae</taxon>
        <taxon>Magnetococcus</taxon>
    </lineage>
</organism>
<dbReference type="SUPFAM" id="SSF53067">
    <property type="entry name" value="Actin-like ATPase domain"/>
    <property type="match status" value="2"/>
</dbReference>
<dbReference type="eggNOG" id="COG1214">
    <property type="taxonomic scope" value="Bacteria"/>
</dbReference>
<dbReference type="GO" id="GO:0002949">
    <property type="term" value="P:tRNA threonylcarbamoyladenosine modification"/>
    <property type="evidence" value="ECO:0007669"/>
    <property type="project" value="InterPro"/>
</dbReference>
<proteinExistence type="predicted"/>
<dbReference type="InterPro" id="IPR022496">
    <property type="entry name" value="T6A_TsaB"/>
</dbReference>
<dbReference type="Gene3D" id="3.30.420.40">
    <property type="match status" value="2"/>
</dbReference>
<dbReference type="GO" id="GO:0008233">
    <property type="term" value="F:peptidase activity"/>
    <property type="evidence" value="ECO:0007669"/>
    <property type="project" value="UniProtKB-KW"/>
</dbReference>
<reference evidence="2 3" key="2">
    <citation type="journal article" date="2012" name="Int. J. Syst. Evol. Microbiol.">
        <title>Magnetococcus marinus gen. nov., sp. nov., a marine, magnetotactic bacterium that represents a novel lineage (Magnetococcaceae fam. nov.; Magnetococcales ord. nov.) at the base of the Alphaproteobacteria.</title>
        <authorList>
            <person name="Bazylinski D.A."/>
            <person name="Williams T.J."/>
            <person name="Lefevre C.T."/>
            <person name="Berg R.J."/>
            <person name="Zhang C.L."/>
            <person name="Bowser S.S."/>
            <person name="Dean A.J."/>
            <person name="Beveridge T.J."/>
        </authorList>
    </citation>
    <scope>NUCLEOTIDE SEQUENCE [LARGE SCALE GENOMIC DNA]</scope>
    <source>
        <strain evidence="3">ATCC BAA-1437 / JCM 17883 / MC-1</strain>
    </source>
</reference>
<evidence type="ECO:0000313" key="3">
    <source>
        <dbReference type="Proteomes" id="UP000002586"/>
    </source>
</evidence>
<gene>
    <name evidence="2" type="ordered locus">Mmc1_0637</name>
</gene>
<name>A0L5B5_MAGMM</name>
<dbReference type="RefSeq" id="WP_011712325.1">
    <property type="nucleotide sequence ID" value="NC_008576.1"/>
</dbReference>
<dbReference type="OrthoDB" id="9809995at2"/>
<dbReference type="GO" id="GO:0006508">
    <property type="term" value="P:proteolysis"/>
    <property type="evidence" value="ECO:0007669"/>
    <property type="project" value="UniProtKB-KW"/>
</dbReference>
<evidence type="ECO:0000259" key="1">
    <source>
        <dbReference type="Pfam" id="PF00814"/>
    </source>
</evidence>
<dbReference type="InterPro" id="IPR000905">
    <property type="entry name" value="Gcp-like_dom"/>
</dbReference>
<dbReference type="HOGENOM" id="CLU_064886_3_0_5"/>
<protein>
    <submittedName>
        <fullName evidence="2">Peptidase M22, glycoprotease</fullName>
    </submittedName>
</protein>
<dbReference type="NCBIfam" id="TIGR03725">
    <property type="entry name" value="T6A_YeaZ"/>
    <property type="match status" value="1"/>
</dbReference>
<dbReference type="STRING" id="156889.Mmc1_0637"/>
<reference evidence="3" key="1">
    <citation type="journal article" date="2009" name="Appl. Environ. Microbiol.">
        <title>Complete genome sequence of the chemolithoautotrophic marine magnetotactic coccus strain MC-1.</title>
        <authorList>
            <person name="Schubbe S."/>
            <person name="Williams T.J."/>
            <person name="Xie G."/>
            <person name="Kiss H.E."/>
            <person name="Brettin T.S."/>
            <person name="Martinez D."/>
            <person name="Ross C.A."/>
            <person name="Schuler D."/>
            <person name="Cox B.L."/>
            <person name="Nealson K.H."/>
            <person name="Bazylinski D.A."/>
        </authorList>
    </citation>
    <scope>NUCLEOTIDE SEQUENCE [LARGE SCALE GENOMIC DNA]</scope>
    <source>
        <strain evidence="3">ATCC BAA-1437 / JCM 17883 / MC-1</strain>
    </source>
</reference>
<accession>A0L5B5</accession>
<keyword evidence="2" id="KW-0645">Protease</keyword>
<keyword evidence="2" id="KW-0378">Hydrolase</keyword>
<feature type="domain" description="Gcp-like" evidence="1">
    <location>
        <begin position="30"/>
        <end position="123"/>
    </location>
</feature>
<sequence length="223" mass="23692">MILALHTATPEGCVALVEQGELLAQERFVAKGGHLEIIPGMVQRLLASTGVQPQQVRRLVVTGGPGSFAGVRIAMGFAKGWHIAHGTALVCCSTTQAIAVSVAPSEQPLLVVMDARRGELFVQPFAGDGTPQQPPQKQTPEEAVALVQTDMRLCGSGVALLSPLLTERNIGEVLPGLVEPLALARLGARLAVNEDALLEPLYLRRSEAEENLLQRQAAQHDAH</sequence>